<sequence length="75" mass="7775">MLELLVELAEPVAFALGALLFTVAGALVDLTAVSTYSGGRTTLALWLAFVGSAALYAGVFLFGAEARKRLASRNA</sequence>
<feature type="transmembrane region" description="Helical" evidence="1">
    <location>
        <begin position="43"/>
        <end position="64"/>
    </location>
</feature>
<name>A0AAV3SZD2_9EURY</name>
<feature type="domain" description="DUF8151" evidence="2">
    <location>
        <begin position="1"/>
        <end position="69"/>
    </location>
</feature>
<evidence type="ECO:0000313" key="4">
    <source>
        <dbReference type="Proteomes" id="UP001500194"/>
    </source>
</evidence>
<proteinExistence type="predicted"/>
<dbReference type="Proteomes" id="UP001500194">
    <property type="component" value="Unassembled WGS sequence"/>
</dbReference>
<feature type="transmembrane region" description="Helical" evidence="1">
    <location>
        <begin position="12"/>
        <end position="37"/>
    </location>
</feature>
<keyword evidence="1" id="KW-1133">Transmembrane helix</keyword>
<dbReference type="GeneID" id="68571916"/>
<dbReference type="InterPro" id="IPR058464">
    <property type="entry name" value="DUF8151"/>
</dbReference>
<dbReference type="Pfam" id="PF26478">
    <property type="entry name" value="DUF8151"/>
    <property type="match status" value="1"/>
</dbReference>
<evidence type="ECO:0000256" key="1">
    <source>
        <dbReference type="SAM" id="Phobius"/>
    </source>
</evidence>
<keyword evidence="4" id="KW-1185">Reference proteome</keyword>
<organism evidence="3 4">
    <name type="scientific">Salarchaeum japonicum</name>
    <dbReference type="NCBI Taxonomy" id="555573"/>
    <lineage>
        <taxon>Archaea</taxon>
        <taxon>Methanobacteriati</taxon>
        <taxon>Methanobacteriota</taxon>
        <taxon>Stenosarchaea group</taxon>
        <taxon>Halobacteria</taxon>
        <taxon>Halobacteriales</taxon>
        <taxon>Halobacteriaceae</taxon>
    </lineage>
</organism>
<protein>
    <recommendedName>
        <fullName evidence="2">DUF8151 domain-containing protein</fullName>
    </recommendedName>
</protein>
<keyword evidence="1" id="KW-0812">Transmembrane</keyword>
<dbReference type="EMBL" id="BAAADU010000002">
    <property type="protein sequence ID" value="GAA0649010.1"/>
    <property type="molecule type" value="Genomic_DNA"/>
</dbReference>
<gene>
    <name evidence="3" type="ORF">GCM10009019_09580</name>
</gene>
<comment type="caution">
    <text evidence="3">The sequence shown here is derived from an EMBL/GenBank/DDBJ whole genome shotgun (WGS) entry which is preliminary data.</text>
</comment>
<keyword evidence="1" id="KW-0472">Membrane</keyword>
<evidence type="ECO:0000313" key="3">
    <source>
        <dbReference type="EMBL" id="GAA0649010.1"/>
    </source>
</evidence>
<evidence type="ECO:0000259" key="2">
    <source>
        <dbReference type="Pfam" id="PF26478"/>
    </source>
</evidence>
<reference evidence="3 4" key="1">
    <citation type="journal article" date="2019" name="Int. J. Syst. Evol. Microbiol.">
        <title>The Global Catalogue of Microorganisms (GCM) 10K type strain sequencing project: providing services to taxonomists for standard genome sequencing and annotation.</title>
        <authorList>
            <consortium name="The Broad Institute Genomics Platform"/>
            <consortium name="The Broad Institute Genome Sequencing Center for Infectious Disease"/>
            <person name="Wu L."/>
            <person name="Ma J."/>
        </authorList>
    </citation>
    <scope>NUCLEOTIDE SEQUENCE [LARGE SCALE GENOMIC DNA]</scope>
    <source>
        <strain evidence="3 4">JCM 16327</strain>
    </source>
</reference>
<dbReference type="AlphaFoldDB" id="A0AAV3SZD2"/>
<accession>A0AAV3SZD2</accession>
<dbReference type="RefSeq" id="WP_227261337.1">
    <property type="nucleotide sequence ID" value="NZ_BAAADU010000002.1"/>
</dbReference>